<dbReference type="PATRIC" id="fig|1141662.3.peg.615"/>
<proteinExistence type="predicted"/>
<evidence type="ECO:0000313" key="1">
    <source>
        <dbReference type="EMBL" id="EKT63804.1"/>
    </source>
</evidence>
<reference evidence="1 2" key="1">
    <citation type="journal article" date="2012" name="BMC Genomics">
        <title>Comparative genomics of bacteria in the genus Providencia isolated from wild Drosophila melanogaster.</title>
        <authorList>
            <person name="Galac M.R."/>
            <person name="Lazzaro B.P."/>
        </authorList>
    </citation>
    <scope>NUCLEOTIDE SEQUENCE [LARGE SCALE GENOMIC DNA]</scope>
    <source>
        <strain evidence="1 2">DSM 19968</strain>
    </source>
</reference>
<accession>K8WT37</accession>
<evidence type="ECO:0000313" key="2">
    <source>
        <dbReference type="Proteomes" id="UP000009336"/>
    </source>
</evidence>
<dbReference type="AlphaFoldDB" id="K8WT37"/>
<dbReference type="Proteomes" id="UP000009336">
    <property type="component" value="Unassembled WGS sequence"/>
</dbReference>
<sequence>MEVSQKQRIDPERINDTEYRMDIQAQLVSAIEPSELKLGKFTASVTITVTYE</sequence>
<name>K8WT37_9GAMM</name>
<gene>
    <name evidence="1" type="ORF">OOA_03044</name>
</gene>
<dbReference type="EMBL" id="AKKL01000012">
    <property type="protein sequence ID" value="EKT63804.1"/>
    <property type="molecule type" value="Genomic_DNA"/>
</dbReference>
<keyword evidence="2" id="KW-1185">Reference proteome</keyword>
<dbReference type="RefSeq" id="WP_008910651.1">
    <property type="nucleotide sequence ID" value="NZ_KB233222.1"/>
</dbReference>
<organism evidence="1 2">
    <name type="scientific">Providencia burhodogranariea DSM 19968</name>
    <dbReference type="NCBI Taxonomy" id="1141662"/>
    <lineage>
        <taxon>Bacteria</taxon>
        <taxon>Pseudomonadati</taxon>
        <taxon>Pseudomonadota</taxon>
        <taxon>Gammaproteobacteria</taxon>
        <taxon>Enterobacterales</taxon>
        <taxon>Morganellaceae</taxon>
        <taxon>Providencia</taxon>
    </lineage>
</organism>
<comment type="caution">
    <text evidence="1">The sequence shown here is derived from an EMBL/GenBank/DDBJ whole genome shotgun (WGS) entry which is preliminary data.</text>
</comment>
<dbReference type="HOGENOM" id="CLU_3083469_0_0_6"/>
<dbReference type="eggNOG" id="COG3539">
    <property type="taxonomic scope" value="Bacteria"/>
</dbReference>
<protein>
    <submittedName>
        <fullName evidence="1">Fimbrial subunit</fullName>
    </submittedName>
</protein>